<evidence type="ECO:0000313" key="1">
    <source>
        <dbReference type="EMBL" id="OGZ12882.1"/>
    </source>
</evidence>
<gene>
    <name evidence="1" type="ORF">A2942_01690</name>
</gene>
<dbReference type="STRING" id="1798665.A2942_01690"/>
<comment type="caution">
    <text evidence="1">The sequence shown here is derived from an EMBL/GenBank/DDBJ whole genome shotgun (WGS) entry which is preliminary data.</text>
</comment>
<proteinExistence type="predicted"/>
<sequence length="323" mass="36138">MNDEKSLGRLRYSGRLVDGGYMDARKSAEALIGLDAALRYVLFHDNSNLADSDFEIPVTIKRGSWDIIIPEAANLALIYGGLAIVTGMGIYTSAAISTIAANDFKNASTKDFFRSALKNIQWIIKIGKHLGTIEKKIFPSVKWRNDNTEIGIPNEKGEYLYAPRKIIELFQDLPSDILGKVSGLIEEERTMFVGVMEDGKWVEEKITYKEKHIFSVSKKEDEVLFPELSHGMYAELEGYVTRGNTNSNSLGLEYKGHILNCVPRAGNIVKHKEVLFTKSRIIGEIDRTDDDGNTRAKKPAIIFTEIVSLEAPGNEEQSLFVEK</sequence>
<name>A0A1G2DHI0_9BACT</name>
<organism evidence="1 2">
    <name type="scientific">Candidatus Lloydbacteria bacterium RIFCSPLOWO2_01_FULL_50_20</name>
    <dbReference type="NCBI Taxonomy" id="1798665"/>
    <lineage>
        <taxon>Bacteria</taxon>
        <taxon>Candidatus Lloydiibacteriota</taxon>
    </lineage>
</organism>
<dbReference type="EMBL" id="MHLP01000016">
    <property type="protein sequence ID" value="OGZ12882.1"/>
    <property type="molecule type" value="Genomic_DNA"/>
</dbReference>
<accession>A0A1G2DHI0</accession>
<protein>
    <submittedName>
        <fullName evidence="1">Uncharacterized protein</fullName>
    </submittedName>
</protein>
<reference evidence="1 2" key="1">
    <citation type="journal article" date="2016" name="Nat. Commun.">
        <title>Thousands of microbial genomes shed light on interconnected biogeochemical processes in an aquifer system.</title>
        <authorList>
            <person name="Anantharaman K."/>
            <person name="Brown C.T."/>
            <person name="Hug L.A."/>
            <person name="Sharon I."/>
            <person name="Castelle C.J."/>
            <person name="Probst A.J."/>
            <person name="Thomas B.C."/>
            <person name="Singh A."/>
            <person name="Wilkins M.J."/>
            <person name="Karaoz U."/>
            <person name="Brodie E.L."/>
            <person name="Williams K.H."/>
            <person name="Hubbard S.S."/>
            <person name="Banfield J.F."/>
        </authorList>
    </citation>
    <scope>NUCLEOTIDE SEQUENCE [LARGE SCALE GENOMIC DNA]</scope>
</reference>
<dbReference type="Proteomes" id="UP000178534">
    <property type="component" value="Unassembled WGS sequence"/>
</dbReference>
<evidence type="ECO:0000313" key="2">
    <source>
        <dbReference type="Proteomes" id="UP000178534"/>
    </source>
</evidence>
<dbReference type="AlphaFoldDB" id="A0A1G2DHI0"/>